<proteinExistence type="predicted"/>
<organism evidence="1 2">
    <name type="scientific">Paenibacillus mesotrionivorans</name>
    <dbReference type="NCBI Taxonomy" id="3160968"/>
    <lineage>
        <taxon>Bacteria</taxon>
        <taxon>Bacillati</taxon>
        <taxon>Bacillota</taxon>
        <taxon>Bacilli</taxon>
        <taxon>Bacillales</taxon>
        <taxon>Paenibacillaceae</taxon>
        <taxon>Paenibacillus</taxon>
    </lineage>
</organism>
<reference evidence="1" key="1">
    <citation type="submission" date="2024-12" db="EMBL/GenBank/DDBJ databases">
        <authorList>
            <person name="Wu N."/>
        </authorList>
    </citation>
    <scope>NUCLEOTIDE SEQUENCE</scope>
    <source>
        <strain evidence="1">P15</strain>
    </source>
</reference>
<keyword evidence="1" id="KW-0687">Ribonucleoprotein</keyword>
<dbReference type="EMBL" id="JBJURJ010000006">
    <property type="protein sequence ID" value="MFM9328758.1"/>
    <property type="molecule type" value="Genomic_DNA"/>
</dbReference>
<keyword evidence="1" id="KW-0689">Ribosomal protein</keyword>
<dbReference type="Proteomes" id="UP001631969">
    <property type="component" value="Unassembled WGS sequence"/>
</dbReference>
<evidence type="ECO:0000313" key="2">
    <source>
        <dbReference type="Proteomes" id="UP001631969"/>
    </source>
</evidence>
<protein>
    <submittedName>
        <fullName evidence="1">Ribosomal protein S18-alanine N-acetyltransferase</fullName>
        <ecNumber evidence="1">2.3.1.266</ecNumber>
    </submittedName>
</protein>
<name>A0ACC7NVK3_9BACL</name>
<sequence length="167" mass="18977">MELPVADGLGPLLSPVFRPMRVEDIGSIVEIEKEAFPTPWTAGAFQNELSNNHFAHYLVMEVEGDIAGYAGMWVIMDEAHVTNIAIRSMYRGKKLGERLLTELRSKANSRGAKRMTLEVRVTNRIAQNLYEKLGFRSVGVRKGYYTDNNEDALIMWADIPEERWKTS</sequence>
<evidence type="ECO:0000313" key="1">
    <source>
        <dbReference type="EMBL" id="MFM9328758.1"/>
    </source>
</evidence>
<comment type="caution">
    <text evidence="1">The sequence shown here is derived from an EMBL/GenBank/DDBJ whole genome shotgun (WGS) entry which is preliminary data.</text>
</comment>
<keyword evidence="2" id="KW-1185">Reference proteome</keyword>
<keyword evidence="1" id="KW-0808">Transferase</keyword>
<dbReference type="EC" id="2.3.1.266" evidence="1"/>
<keyword evidence="1" id="KW-0012">Acyltransferase</keyword>
<gene>
    <name evidence="1" type="primary">rimI</name>
    <name evidence="1" type="ORF">ACI1P1_10700</name>
</gene>
<accession>A0ACC7NVK3</accession>